<dbReference type="Proteomes" id="UP001147782">
    <property type="component" value="Unassembled WGS sequence"/>
</dbReference>
<evidence type="ECO:0000256" key="1">
    <source>
        <dbReference type="SAM" id="MobiDB-lite"/>
    </source>
</evidence>
<comment type="caution">
    <text evidence="2">The sequence shown here is derived from an EMBL/GenBank/DDBJ whole genome shotgun (WGS) entry which is preliminary data.</text>
</comment>
<proteinExistence type="predicted"/>
<dbReference type="EMBL" id="JAPZBS010000002">
    <property type="protein sequence ID" value="KAJ5379659.1"/>
    <property type="molecule type" value="Genomic_DNA"/>
</dbReference>
<reference evidence="2" key="2">
    <citation type="journal article" date="2023" name="IMA Fungus">
        <title>Comparative genomic study of the Penicillium genus elucidates a diverse pangenome and 15 lateral gene transfer events.</title>
        <authorList>
            <person name="Petersen C."/>
            <person name="Sorensen T."/>
            <person name="Nielsen M.R."/>
            <person name="Sondergaard T.E."/>
            <person name="Sorensen J.L."/>
            <person name="Fitzpatrick D.A."/>
            <person name="Frisvad J.C."/>
            <person name="Nielsen K.L."/>
        </authorList>
    </citation>
    <scope>NUCLEOTIDE SEQUENCE</scope>
    <source>
        <strain evidence="2">IBT 29864</strain>
    </source>
</reference>
<organism evidence="2 3">
    <name type="scientific">Penicillium cataractarum</name>
    <dbReference type="NCBI Taxonomy" id="2100454"/>
    <lineage>
        <taxon>Eukaryota</taxon>
        <taxon>Fungi</taxon>
        <taxon>Dikarya</taxon>
        <taxon>Ascomycota</taxon>
        <taxon>Pezizomycotina</taxon>
        <taxon>Eurotiomycetes</taxon>
        <taxon>Eurotiomycetidae</taxon>
        <taxon>Eurotiales</taxon>
        <taxon>Aspergillaceae</taxon>
        <taxon>Penicillium</taxon>
    </lineage>
</organism>
<dbReference type="GeneID" id="81434195"/>
<name>A0A9W9VG98_9EURO</name>
<gene>
    <name evidence="2" type="ORF">N7496_002087</name>
</gene>
<sequence length="69" mass="7729">MEASRAKREASSSPMDPRRQARGWLAKNCHFDHPRSPDAKMAFGKSPRLLCSSTLTGLRPEVDNLSDMK</sequence>
<feature type="compositionally biased region" description="Basic and acidic residues" evidence="1">
    <location>
        <begin position="1"/>
        <end position="10"/>
    </location>
</feature>
<keyword evidence="3" id="KW-1185">Reference proteome</keyword>
<reference evidence="2" key="1">
    <citation type="submission" date="2022-11" db="EMBL/GenBank/DDBJ databases">
        <authorList>
            <person name="Petersen C."/>
        </authorList>
    </citation>
    <scope>NUCLEOTIDE SEQUENCE</scope>
    <source>
        <strain evidence="2">IBT 29864</strain>
    </source>
</reference>
<accession>A0A9W9VG98</accession>
<evidence type="ECO:0000313" key="2">
    <source>
        <dbReference type="EMBL" id="KAJ5379659.1"/>
    </source>
</evidence>
<dbReference type="AlphaFoldDB" id="A0A9W9VG98"/>
<protein>
    <submittedName>
        <fullName evidence="2">Uncharacterized protein</fullName>
    </submittedName>
</protein>
<dbReference type="RefSeq" id="XP_056557230.1">
    <property type="nucleotide sequence ID" value="XM_056695018.1"/>
</dbReference>
<evidence type="ECO:0000313" key="3">
    <source>
        <dbReference type="Proteomes" id="UP001147782"/>
    </source>
</evidence>
<feature type="region of interest" description="Disordered" evidence="1">
    <location>
        <begin position="1"/>
        <end position="23"/>
    </location>
</feature>